<dbReference type="EMBL" id="UINC01000573">
    <property type="protein sequence ID" value="SUZ57692.1"/>
    <property type="molecule type" value="Genomic_DNA"/>
</dbReference>
<evidence type="ECO:0000313" key="2">
    <source>
        <dbReference type="EMBL" id="SUZ57692.1"/>
    </source>
</evidence>
<feature type="domain" description="Carboxymuconolactone decarboxylase-like" evidence="1">
    <location>
        <begin position="53"/>
        <end position="125"/>
    </location>
</feature>
<dbReference type="GO" id="GO:0051920">
    <property type="term" value="F:peroxiredoxin activity"/>
    <property type="evidence" value="ECO:0007669"/>
    <property type="project" value="InterPro"/>
</dbReference>
<protein>
    <recommendedName>
        <fullName evidence="1">Carboxymuconolactone decarboxylase-like domain-containing protein</fullName>
    </recommendedName>
</protein>
<dbReference type="AlphaFoldDB" id="A0A381NSX1"/>
<evidence type="ECO:0000259" key="1">
    <source>
        <dbReference type="Pfam" id="PF02627"/>
    </source>
</evidence>
<dbReference type="InterPro" id="IPR003779">
    <property type="entry name" value="CMD-like"/>
</dbReference>
<dbReference type="PANTHER" id="PTHR34846:SF11">
    <property type="entry name" value="4-CARBOXYMUCONOLACTONE DECARBOXYLASE FAMILY PROTEIN (AFU_ORTHOLOGUE AFUA_6G11590)"/>
    <property type="match status" value="1"/>
</dbReference>
<dbReference type="SUPFAM" id="SSF69118">
    <property type="entry name" value="AhpD-like"/>
    <property type="match status" value="1"/>
</dbReference>
<name>A0A381NSX1_9ZZZZ</name>
<gene>
    <name evidence="2" type="ORF">METZ01_LOCUS10546</name>
</gene>
<dbReference type="InterPro" id="IPR029032">
    <property type="entry name" value="AhpD-like"/>
</dbReference>
<accession>A0A381NSX1</accession>
<dbReference type="PANTHER" id="PTHR34846">
    <property type="entry name" value="4-CARBOXYMUCONOLACTONE DECARBOXYLASE FAMILY PROTEIN (AFU_ORTHOLOGUE AFUA_6G11590)"/>
    <property type="match status" value="1"/>
</dbReference>
<dbReference type="Gene3D" id="1.20.1290.10">
    <property type="entry name" value="AhpD-like"/>
    <property type="match status" value="1"/>
</dbReference>
<organism evidence="2">
    <name type="scientific">marine metagenome</name>
    <dbReference type="NCBI Taxonomy" id="408172"/>
    <lineage>
        <taxon>unclassified sequences</taxon>
        <taxon>metagenomes</taxon>
        <taxon>ecological metagenomes</taxon>
    </lineage>
</organism>
<proteinExistence type="predicted"/>
<dbReference type="Pfam" id="PF02627">
    <property type="entry name" value="CMD"/>
    <property type="match status" value="1"/>
</dbReference>
<reference evidence="2" key="1">
    <citation type="submission" date="2018-05" db="EMBL/GenBank/DDBJ databases">
        <authorList>
            <person name="Lanie J.A."/>
            <person name="Ng W.-L."/>
            <person name="Kazmierczak K.M."/>
            <person name="Andrzejewski T.M."/>
            <person name="Davidsen T.M."/>
            <person name="Wayne K.J."/>
            <person name="Tettelin H."/>
            <person name="Glass J.I."/>
            <person name="Rusch D."/>
            <person name="Podicherti R."/>
            <person name="Tsui H.-C.T."/>
            <person name="Winkler M.E."/>
        </authorList>
    </citation>
    <scope>NUCLEOTIDE SEQUENCE</scope>
</reference>
<sequence>MPRFPIASRDNVPQDQVDAFDAIVSARGGGVPEFGPVAVQLHVPEIAQRGEVLRAYLRADGSTLPDNVAELAMITTARELDCQFIWHAHAAAGRRAGLSDALVDALRDKQELPALSSAESAVINYGREFFRTRRVSQITFDAALDEFGARGLVELTNLMGYYSVLAFNINAFEQLPPPSDEPFLPV</sequence>